<protein>
    <submittedName>
        <fullName evidence="2">Uncharacterized protein</fullName>
    </submittedName>
</protein>
<accession>A0A4C2ADI6</accession>
<dbReference type="EMBL" id="BGZK01003018">
    <property type="protein sequence ID" value="GBP97872.1"/>
    <property type="molecule type" value="Genomic_DNA"/>
</dbReference>
<sequence>MNGHVPECRSAPLASGANRNLFPRVAVEHSIHRILQQKKHLAILISFENEDSRIEGGRVSELRARCGRGASGRSSNTLYAGWSRKLNRKSSETFARSPPQAPAGPRRPPQAPASSDAATRRSGKTRRAHRTYVDSDLYAI</sequence>
<evidence type="ECO:0000313" key="2">
    <source>
        <dbReference type="EMBL" id="GBP97872.1"/>
    </source>
</evidence>
<dbReference type="AlphaFoldDB" id="A0A4C2ADI6"/>
<evidence type="ECO:0000256" key="1">
    <source>
        <dbReference type="SAM" id="MobiDB-lite"/>
    </source>
</evidence>
<feature type="region of interest" description="Disordered" evidence="1">
    <location>
        <begin position="89"/>
        <end position="135"/>
    </location>
</feature>
<gene>
    <name evidence="2" type="ORF">EVAR_71142_1</name>
</gene>
<feature type="compositionally biased region" description="Pro residues" evidence="1">
    <location>
        <begin position="99"/>
        <end position="111"/>
    </location>
</feature>
<feature type="compositionally biased region" description="Basic residues" evidence="1">
    <location>
        <begin position="121"/>
        <end position="130"/>
    </location>
</feature>
<organism evidence="2 3">
    <name type="scientific">Eumeta variegata</name>
    <name type="common">Bagworm moth</name>
    <name type="synonym">Eumeta japonica</name>
    <dbReference type="NCBI Taxonomy" id="151549"/>
    <lineage>
        <taxon>Eukaryota</taxon>
        <taxon>Metazoa</taxon>
        <taxon>Ecdysozoa</taxon>
        <taxon>Arthropoda</taxon>
        <taxon>Hexapoda</taxon>
        <taxon>Insecta</taxon>
        <taxon>Pterygota</taxon>
        <taxon>Neoptera</taxon>
        <taxon>Endopterygota</taxon>
        <taxon>Lepidoptera</taxon>
        <taxon>Glossata</taxon>
        <taxon>Ditrysia</taxon>
        <taxon>Tineoidea</taxon>
        <taxon>Psychidae</taxon>
        <taxon>Oiketicinae</taxon>
        <taxon>Eumeta</taxon>
    </lineage>
</organism>
<evidence type="ECO:0000313" key="3">
    <source>
        <dbReference type="Proteomes" id="UP000299102"/>
    </source>
</evidence>
<keyword evidence="3" id="KW-1185">Reference proteome</keyword>
<dbReference type="Proteomes" id="UP000299102">
    <property type="component" value="Unassembled WGS sequence"/>
</dbReference>
<reference evidence="2 3" key="1">
    <citation type="journal article" date="2019" name="Commun. Biol.">
        <title>The bagworm genome reveals a unique fibroin gene that provides high tensile strength.</title>
        <authorList>
            <person name="Kono N."/>
            <person name="Nakamura H."/>
            <person name="Ohtoshi R."/>
            <person name="Tomita M."/>
            <person name="Numata K."/>
            <person name="Arakawa K."/>
        </authorList>
    </citation>
    <scope>NUCLEOTIDE SEQUENCE [LARGE SCALE GENOMIC DNA]</scope>
</reference>
<comment type="caution">
    <text evidence="2">The sequence shown here is derived from an EMBL/GenBank/DDBJ whole genome shotgun (WGS) entry which is preliminary data.</text>
</comment>
<proteinExistence type="predicted"/>
<name>A0A4C2ADI6_EUMVA</name>